<name>A0ABP4R9D5_9ACTN</name>
<dbReference type="PANTHER" id="PTHR46268:SF6">
    <property type="entry name" value="UNIVERSAL STRESS PROTEIN UP12"/>
    <property type="match status" value="1"/>
</dbReference>
<evidence type="ECO:0000313" key="4">
    <source>
        <dbReference type="Proteomes" id="UP001500064"/>
    </source>
</evidence>
<accession>A0ABP4R9D5</accession>
<evidence type="ECO:0000256" key="1">
    <source>
        <dbReference type="ARBA" id="ARBA00008791"/>
    </source>
</evidence>
<comment type="similarity">
    <text evidence="1">Belongs to the universal stress protein A family.</text>
</comment>
<gene>
    <name evidence="3" type="ORF">GCM10009733_036700</name>
</gene>
<dbReference type="Proteomes" id="UP001500064">
    <property type="component" value="Unassembled WGS sequence"/>
</dbReference>
<evidence type="ECO:0000313" key="3">
    <source>
        <dbReference type="EMBL" id="GAA1636190.1"/>
    </source>
</evidence>
<keyword evidence="4" id="KW-1185">Reference proteome</keyword>
<dbReference type="InterPro" id="IPR014729">
    <property type="entry name" value="Rossmann-like_a/b/a_fold"/>
</dbReference>
<organism evidence="3 4">
    <name type="scientific">Nonomuraea maheshkhaliensis</name>
    <dbReference type="NCBI Taxonomy" id="419590"/>
    <lineage>
        <taxon>Bacteria</taxon>
        <taxon>Bacillati</taxon>
        <taxon>Actinomycetota</taxon>
        <taxon>Actinomycetes</taxon>
        <taxon>Streptosporangiales</taxon>
        <taxon>Streptosporangiaceae</taxon>
        <taxon>Nonomuraea</taxon>
    </lineage>
</organism>
<dbReference type="Pfam" id="PF00582">
    <property type="entry name" value="Usp"/>
    <property type="match status" value="2"/>
</dbReference>
<dbReference type="EMBL" id="BAAAMU010000023">
    <property type="protein sequence ID" value="GAA1636190.1"/>
    <property type="molecule type" value="Genomic_DNA"/>
</dbReference>
<dbReference type="PANTHER" id="PTHR46268">
    <property type="entry name" value="STRESS RESPONSE PROTEIN NHAX"/>
    <property type="match status" value="1"/>
</dbReference>
<feature type="domain" description="UspA" evidence="2">
    <location>
        <begin position="4"/>
        <end position="140"/>
    </location>
</feature>
<reference evidence="4" key="1">
    <citation type="journal article" date="2019" name="Int. J. Syst. Evol. Microbiol.">
        <title>The Global Catalogue of Microorganisms (GCM) 10K type strain sequencing project: providing services to taxonomists for standard genome sequencing and annotation.</title>
        <authorList>
            <consortium name="The Broad Institute Genomics Platform"/>
            <consortium name="The Broad Institute Genome Sequencing Center for Infectious Disease"/>
            <person name="Wu L."/>
            <person name="Ma J."/>
        </authorList>
    </citation>
    <scope>NUCLEOTIDE SEQUENCE [LARGE SCALE GENOMIC DNA]</scope>
    <source>
        <strain evidence="4">JCM 13929</strain>
    </source>
</reference>
<sequence>MTVPIVVGVDGSTPSLQAAKWAGQEAAIRGAPLRMLYVAPQWAYDVPLVPQPHEWGTGVEAALREMLDHAAVYARAGRPQVRVTTDVIDSRPADALVSAAEEAQLLVVGSRGRGGFAELLLGSVSRDVVMRASCPVAVIRQPRTSDRGEIVVGVTGKPGQDFLLDFAFREAALRHATLRAVHAWVHPAARFPGDMQPVVYDVEQVRQEETLLLAEAIAGLREKFPDVVLVPHIVHRHPARALIDASAEADLVIIATRSGPPALLGLGSTAHAVLHHSHVPVITVRP</sequence>
<comment type="caution">
    <text evidence="3">The sequence shown here is derived from an EMBL/GenBank/DDBJ whole genome shotgun (WGS) entry which is preliminary data.</text>
</comment>
<dbReference type="PRINTS" id="PR01438">
    <property type="entry name" value="UNVRSLSTRESS"/>
</dbReference>
<dbReference type="InterPro" id="IPR006015">
    <property type="entry name" value="Universal_stress_UspA"/>
</dbReference>
<dbReference type="SUPFAM" id="SSF52402">
    <property type="entry name" value="Adenine nucleotide alpha hydrolases-like"/>
    <property type="match status" value="2"/>
</dbReference>
<protein>
    <submittedName>
        <fullName evidence="3">Universal stress protein</fullName>
    </submittedName>
</protein>
<dbReference type="Gene3D" id="3.40.50.620">
    <property type="entry name" value="HUPs"/>
    <property type="match status" value="2"/>
</dbReference>
<proteinExistence type="inferred from homology"/>
<feature type="domain" description="UspA" evidence="2">
    <location>
        <begin position="150"/>
        <end position="285"/>
    </location>
</feature>
<dbReference type="InterPro" id="IPR006016">
    <property type="entry name" value="UspA"/>
</dbReference>
<evidence type="ECO:0000259" key="2">
    <source>
        <dbReference type="Pfam" id="PF00582"/>
    </source>
</evidence>